<feature type="domain" description="ABC transmembrane type-1" evidence="8">
    <location>
        <begin position="84"/>
        <end position="275"/>
    </location>
</feature>
<keyword evidence="4 7" id="KW-0812">Transmembrane</keyword>
<dbReference type="OrthoDB" id="9771544at2"/>
<dbReference type="InterPro" id="IPR000515">
    <property type="entry name" value="MetI-like"/>
</dbReference>
<protein>
    <submittedName>
        <fullName evidence="9">ABC transporter permease</fullName>
    </submittedName>
</protein>
<dbReference type="AlphaFoldDB" id="A0A162ECP2"/>
<dbReference type="SUPFAM" id="SSF161098">
    <property type="entry name" value="MetI-like"/>
    <property type="match status" value="1"/>
</dbReference>
<dbReference type="EMBL" id="LTAO01000012">
    <property type="protein sequence ID" value="KYG32291.1"/>
    <property type="molecule type" value="Genomic_DNA"/>
</dbReference>
<comment type="caution">
    <text evidence="9">The sequence shown here is derived from an EMBL/GenBank/DDBJ whole genome shotgun (WGS) entry which is preliminary data.</text>
</comment>
<evidence type="ECO:0000256" key="4">
    <source>
        <dbReference type="ARBA" id="ARBA00022692"/>
    </source>
</evidence>
<feature type="transmembrane region" description="Helical" evidence="7">
    <location>
        <begin position="20"/>
        <end position="43"/>
    </location>
</feature>
<dbReference type="InterPro" id="IPR035906">
    <property type="entry name" value="MetI-like_sf"/>
</dbReference>
<dbReference type="Proteomes" id="UP000075806">
    <property type="component" value="Unassembled WGS sequence"/>
</dbReference>
<name>A0A162ECP2_9BACI</name>
<keyword evidence="5 7" id="KW-1133">Transmembrane helix</keyword>
<evidence type="ECO:0000313" key="10">
    <source>
        <dbReference type="Proteomes" id="UP000075806"/>
    </source>
</evidence>
<sequence length="289" mass="32137">MALKVSGANPRKFHKSQLKFYIFLLPFALFMLLPIVFIFNHAFKPLDELYAFPPQFFVYNPTGNNFSNLFDLANSSGIPLSRYVLNSFIVTVSVVFLSVFISTLAGYVLSKKQFKGKGSLFEINNMALMFVPIAVLIPRFLTVSFLGIEDTFFAHILPLLAMPVVLFLVKQFIDQIPDSLIEAAVIDGASDFKIYIKVILPLIKPAIATAAILAFQIVWNDLETSTLYTTSESMRTLAFYMSTLVAQTNVVVGQGMAAAASLIMFLPNLILFIILQSMVMNTMSHSGLK</sequence>
<evidence type="ECO:0000256" key="6">
    <source>
        <dbReference type="ARBA" id="ARBA00023136"/>
    </source>
</evidence>
<dbReference type="Pfam" id="PF00528">
    <property type="entry name" value="BPD_transp_1"/>
    <property type="match status" value="1"/>
</dbReference>
<reference evidence="9" key="1">
    <citation type="submission" date="2016-02" db="EMBL/GenBank/DDBJ databases">
        <title>Genome sequence of Bacillus trypoxylicola KCTC 13244(T).</title>
        <authorList>
            <person name="Jeong H."/>
            <person name="Park S.-H."/>
            <person name="Choi S.-K."/>
        </authorList>
    </citation>
    <scope>NUCLEOTIDE SEQUENCE [LARGE SCALE GENOMIC DNA]</scope>
    <source>
        <strain evidence="9">KCTC 13244</strain>
    </source>
</reference>
<keyword evidence="3" id="KW-1003">Cell membrane</keyword>
<evidence type="ECO:0000256" key="2">
    <source>
        <dbReference type="ARBA" id="ARBA00022448"/>
    </source>
</evidence>
<feature type="transmembrane region" description="Helical" evidence="7">
    <location>
        <begin position="251"/>
        <end position="275"/>
    </location>
</feature>
<dbReference type="Gene3D" id="1.10.3720.10">
    <property type="entry name" value="MetI-like"/>
    <property type="match status" value="1"/>
</dbReference>
<evidence type="ECO:0000256" key="1">
    <source>
        <dbReference type="ARBA" id="ARBA00004651"/>
    </source>
</evidence>
<feature type="transmembrane region" description="Helical" evidence="7">
    <location>
        <begin position="152"/>
        <end position="173"/>
    </location>
</feature>
<feature type="transmembrane region" description="Helical" evidence="7">
    <location>
        <begin position="121"/>
        <end position="140"/>
    </location>
</feature>
<keyword evidence="2 7" id="KW-0813">Transport</keyword>
<evidence type="ECO:0000259" key="8">
    <source>
        <dbReference type="PROSITE" id="PS50928"/>
    </source>
</evidence>
<evidence type="ECO:0000256" key="3">
    <source>
        <dbReference type="ARBA" id="ARBA00022475"/>
    </source>
</evidence>
<proteinExistence type="inferred from homology"/>
<keyword evidence="10" id="KW-1185">Reference proteome</keyword>
<comment type="subcellular location">
    <subcellularLocation>
        <location evidence="1 7">Cell membrane</location>
        <topology evidence="1 7">Multi-pass membrane protein</topology>
    </subcellularLocation>
</comment>
<dbReference type="PROSITE" id="PS50928">
    <property type="entry name" value="ABC_TM1"/>
    <property type="match status" value="1"/>
</dbReference>
<dbReference type="CDD" id="cd06261">
    <property type="entry name" value="TM_PBP2"/>
    <property type="match status" value="1"/>
</dbReference>
<feature type="transmembrane region" description="Helical" evidence="7">
    <location>
        <begin position="83"/>
        <end position="109"/>
    </location>
</feature>
<dbReference type="GO" id="GO:0005886">
    <property type="term" value="C:plasma membrane"/>
    <property type="evidence" value="ECO:0007669"/>
    <property type="project" value="UniProtKB-SubCell"/>
</dbReference>
<dbReference type="RefSeq" id="WP_045480594.1">
    <property type="nucleotide sequence ID" value="NZ_LTAO01000012.1"/>
</dbReference>
<comment type="similarity">
    <text evidence="7">Belongs to the binding-protein-dependent transport system permease family.</text>
</comment>
<dbReference type="STRING" id="519424.AZF04_05860"/>
<evidence type="ECO:0000313" key="9">
    <source>
        <dbReference type="EMBL" id="KYG32291.1"/>
    </source>
</evidence>
<feature type="transmembrane region" description="Helical" evidence="7">
    <location>
        <begin position="194"/>
        <end position="219"/>
    </location>
</feature>
<evidence type="ECO:0000256" key="5">
    <source>
        <dbReference type="ARBA" id="ARBA00022989"/>
    </source>
</evidence>
<organism evidence="9 10">
    <name type="scientific">Alkalihalobacillus trypoxylicola</name>
    <dbReference type="NCBI Taxonomy" id="519424"/>
    <lineage>
        <taxon>Bacteria</taxon>
        <taxon>Bacillati</taxon>
        <taxon>Bacillota</taxon>
        <taxon>Bacilli</taxon>
        <taxon>Bacillales</taxon>
        <taxon>Bacillaceae</taxon>
        <taxon>Alkalihalobacillus</taxon>
    </lineage>
</organism>
<dbReference type="GO" id="GO:0055085">
    <property type="term" value="P:transmembrane transport"/>
    <property type="evidence" value="ECO:0007669"/>
    <property type="project" value="InterPro"/>
</dbReference>
<dbReference type="PANTHER" id="PTHR43744:SF1">
    <property type="entry name" value="BINDING-PROTEIN-DEPENDENT TRANSPORT SYSTEMS INNER MEMBRANE COMPONENT"/>
    <property type="match status" value="1"/>
</dbReference>
<accession>A0A162ECP2</accession>
<gene>
    <name evidence="9" type="ORF">AZF04_05860</name>
</gene>
<evidence type="ECO:0000256" key="7">
    <source>
        <dbReference type="RuleBase" id="RU363032"/>
    </source>
</evidence>
<dbReference type="PANTHER" id="PTHR43744">
    <property type="entry name" value="ABC TRANSPORTER PERMEASE PROTEIN MG189-RELATED-RELATED"/>
    <property type="match status" value="1"/>
</dbReference>
<keyword evidence="6 7" id="KW-0472">Membrane</keyword>